<reference evidence="5 6" key="1">
    <citation type="submission" date="2018-03" db="EMBL/GenBank/DDBJ databases">
        <authorList>
            <person name="Guldener U."/>
        </authorList>
    </citation>
    <scope>NUCLEOTIDE SEQUENCE [LARGE SCALE GENOMIC DNA]</scope>
    <source>
        <strain evidence="5 6">DAOM196992</strain>
    </source>
</reference>
<dbReference type="Pfam" id="PF02469">
    <property type="entry name" value="Fasciclin"/>
    <property type="match status" value="5"/>
</dbReference>
<dbReference type="InterPro" id="IPR050904">
    <property type="entry name" value="Adhesion/Biosynth-related"/>
</dbReference>
<feature type="domain" description="FAS1" evidence="4">
    <location>
        <begin position="328"/>
        <end position="470"/>
    </location>
</feature>
<sequence length="1093" mass="119099">MTTLALPFCLASPTTAATDDPLKPRSHPPHQVAWQLSADQPPLLDPLQDPAPAPAPASVNLIDLLTSSNDHSILLRLLQRTRLIPTLNRLQQLDDGAGITILAPTDEAFLRKRDQQHTDRLNSANQRTHAKGIWEWLLLHHYDDQDDDILALDDSADVQWIWKNDDVSVRDNVNAVARQHLLYHVLNYTLPYHLLDNRTGPHHPDSPLPAAGKPEIHETMHFPSRRLLREPTHPGRIPLPDQEDHGGLIGDEGQKIRVATIEIDPQEQGGLCGQSRATSTKKPKPGKPTRALVFGTDHQGRGGARSIFENWDSPYGVIHSIDGVLDLPPSLQDVLETHPALEKLRTLLTPDLVKTLSTTAHLSLFLPTSEAFGRLSDIEWRFLSGKWQQSFQDRLKIMGWHMSGVGVGGGRPAYAHRLREQGDSKITTVLGGQVSVEVKDGAHIYVDGGKLVEEDIFTENGVVHLIDDMILPFGDLGMTVEEYLLALNSTKFVQLFHDAGLEDYIQRPPRSKRGKETFTFLAPRDDVIDDWMRNHRVRWPAADASLDDDKTPSLQEVVKYHILPGLVRPQDLVDGSLLGTELRDWKLREGRQRIPVQVDDGAAPSRQGNGDVGFGDANVLREPVEVPGSAVIYIISQLLEPPSNPIQTAVSHLTLSTFVATVFSAELKKAVQRAPGITYLIPTNEAFSGLALAMNYLLLPESQPQLQRLIEFHAIDKIVYMDDFQRNATEYPTLLPAPEAKVVAERLKNGTVLVSRAGDDDAAMPPARVIKGDILTNTGVIHEIDRVQMPLDLTIKNLMQGAKADTMEDLIQQAGYGWILNGSSPVNGSRGADRSYVVLVPTDNAFTRVNLSRILEDPVSLRRLVQQHIIPLDAGSGGVTVDDILPDGRRNRLTISESQAFPTMLDVSAGGESRYGQLSFRRIDDDVGGSFGADAGAGGARQGRYYGGGVGGGGDGQHGGGGGGGSGGDAEGLGYLVGIKGTRGSDGSARGHSAYVVKFGRESRAVPGVSDGGGGIGGGGGGGEGLRRGIGGVMLIDTVIMPYRPGWFYRWGWVVVCSVVAAFAMSLATLYAYRWWKRDGKIRLPDALEGEEE</sequence>
<dbReference type="PANTHER" id="PTHR10900">
    <property type="entry name" value="PERIOSTIN-RELATED"/>
    <property type="match status" value="1"/>
</dbReference>
<evidence type="ECO:0000259" key="4">
    <source>
        <dbReference type="PROSITE" id="PS50213"/>
    </source>
</evidence>
<dbReference type="InterPro" id="IPR036378">
    <property type="entry name" value="FAS1_dom_sf"/>
</dbReference>
<dbReference type="SUPFAM" id="SSF82153">
    <property type="entry name" value="FAS1 domain"/>
    <property type="match status" value="5"/>
</dbReference>
<dbReference type="GO" id="GO:0005615">
    <property type="term" value="C:extracellular space"/>
    <property type="evidence" value="ECO:0007669"/>
    <property type="project" value="TreeGrafter"/>
</dbReference>
<dbReference type="PANTHER" id="PTHR10900:SF77">
    <property type="entry name" value="FI19380P1"/>
    <property type="match status" value="1"/>
</dbReference>
<dbReference type="InterPro" id="IPR000782">
    <property type="entry name" value="FAS1_domain"/>
</dbReference>
<dbReference type="EMBL" id="OOIP01000001">
    <property type="protein sequence ID" value="SPO34536.1"/>
    <property type="molecule type" value="Genomic_DNA"/>
</dbReference>
<feature type="domain" description="FAS1" evidence="4">
    <location>
        <begin position="642"/>
        <end position="788"/>
    </location>
</feature>
<name>A0A5C3ESR4_9BASI</name>
<evidence type="ECO:0000256" key="1">
    <source>
        <dbReference type="SAM" id="MobiDB-lite"/>
    </source>
</evidence>
<dbReference type="GO" id="GO:0000329">
    <property type="term" value="C:fungal-type vacuole membrane"/>
    <property type="evidence" value="ECO:0007669"/>
    <property type="project" value="TreeGrafter"/>
</dbReference>
<feature type="domain" description="FAS1" evidence="4">
    <location>
        <begin position="58"/>
        <end position="325"/>
    </location>
</feature>
<feature type="region of interest" description="Disordered" evidence="1">
    <location>
        <begin position="268"/>
        <end position="298"/>
    </location>
</feature>
<gene>
    <name evidence="5" type="ORF">PSFLO_00007</name>
</gene>
<accession>A0A5C3ESR4</accession>
<protein>
    <recommendedName>
        <fullName evidence="4">FAS1 domain-containing protein</fullName>
    </recommendedName>
</protein>
<evidence type="ECO:0000313" key="6">
    <source>
        <dbReference type="Proteomes" id="UP000323386"/>
    </source>
</evidence>
<keyword evidence="2" id="KW-1133">Transmembrane helix</keyword>
<evidence type="ECO:0000256" key="3">
    <source>
        <dbReference type="SAM" id="SignalP"/>
    </source>
</evidence>
<keyword evidence="3" id="KW-0732">Signal</keyword>
<dbReference type="Proteomes" id="UP000323386">
    <property type="component" value="Unassembled WGS sequence"/>
</dbReference>
<dbReference type="Gene3D" id="2.30.180.10">
    <property type="entry name" value="FAS1 domain"/>
    <property type="match status" value="5"/>
</dbReference>
<keyword evidence="2" id="KW-0472">Membrane</keyword>
<feature type="signal peptide" evidence="3">
    <location>
        <begin position="1"/>
        <end position="16"/>
    </location>
</feature>
<dbReference type="PROSITE" id="PS50213">
    <property type="entry name" value="FAS1"/>
    <property type="match status" value="4"/>
</dbReference>
<dbReference type="OrthoDB" id="14252at2759"/>
<evidence type="ECO:0000313" key="5">
    <source>
        <dbReference type="EMBL" id="SPO34536.1"/>
    </source>
</evidence>
<keyword evidence="2" id="KW-0812">Transmembrane</keyword>
<feature type="chain" id="PRO_5022796635" description="FAS1 domain-containing protein" evidence="3">
    <location>
        <begin position="17"/>
        <end position="1093"/>
    </location>
</feature>
<evidence type="ECO:0000256" key="2">
    <source>
        <dbReference type="SAM" id="Phobius"/>
    </source>
</evidence>
<dbReference type="AlphaFoldDB" id="A0A5C3ESR4"/>
<keyword evidence="6" id="KW-1185">Reference proteome</keyword>
<dbReference type="GO" id="GO:0016236">
    <property type="term" value="P:macroautophagy"/>
    <property type="evidence" value="ECO:0007669"/>
    <property type="project" value="TreeGrafter"/>
</dbReference>
<feature type="domain" description="FAS1" evidence="4">
    <location>
        <begin position="476"/>
        <end position="639"/>
    </location>
</feature>
<dbReference type="SMART" id="SM00554">
    <property type="entry name" value="FAS1"/>
    <property type="match status" value="3"/>
</dbReference>
<organism evidence="5 6">
    <name type="scientific">Pseudozyma flocculosa</name>
    <dbReference type="NCBI Taxonomy" id="84751"/>
    <lineage>
        <taxon>Eukaryota</taxon>
        <taxon>Fungi</taxon>
        <taxon>Dikarya</taxon>
        <taxon>Basidiomycota</taxon>
        <taxon>Ustilaginomycotina</taxon>
        <taxon>Ustilaginomycetes</taxon>
        <taxon>Ustilaginales</taxon>
        <taxon>Ustilaginaceae</taxon>
        <taxon>Pseudozyma</taxon>
    </lineage>
</organism>
<proteinExistence type="predicted"/>
<feature type="transmembrane region" description="Helical" evidence="2">
    <location>
        <begin position="1051"/>
        <end position="1073"/>
    </location>
</feature>